<dbReference type="Gene3D" id="2.40.30.40">
    <property type="entry name" value="Peptidase M42, domain 2"/>
    <property type="match status" value="1"/>
</dbReference>
<dbReference type="RefSeq" id="WP_106567022.1">
    <property type="nucleotide sequence ID" value="NZ_PYGF01000004.1"/>
</dbReference>
<keyword evidence="2" id="KW-0031">Aminopeptidase</keyword>
<evidence type="ECO:0000313" key="10">
    <source>
        <dbReference type="Proteomes" id="UP000240708"/>
    </source>
</evidence>
<dbReference type="InterPro" id="IPR023367">
    <property type="entry name" value="Peptidase_M42_dom2"/>
</dbReference>
<dbReference type="PIRSF" id="PIRSF001123">
    <property type="entry name" value="PepA_GA"/>
    <property type="match status" value="1"/>
</dbReference>
<dbReference type="Gene3D" id="3.40.630.10">
    <property type="entry name" value="Zn peptidases"/>
    <property type="match status" value="1"/>
</dbReference>
<feature type="binding site" evidence="8">
    <location>
        <position position="318"/>
    </location>
    <ligand>
        <name>Zn(2+)</name>
        <dbReference type="ChEBI" id="CHEBI:29105"/>
        <label>2</label>
    </ligand>
</feature>
<name>A0A2P8E686_9BACT</name>
<evidence type="ECO:0000313" key="9">
    <source>
        <dbReference type="EMBL" id="PSL04982.1"/>
    </source>
</evidence>
<dbReference type="GO" id="GO:0006508">
    <property type="term" value="P:proteolysis"/>
    <property type="evidence" value="ECO:0007669"/>
    <property type="project" value="UniProtKB-KW"/>
</dbReference>
<keyword evidence="3" id="KW-0645">Protease</keyword>
<evidence type="ECO:0000256" key="2">
    <source>
        <dbReference type="ARBA" id="ARBA00022438"/>
    </source>
</evidence>
<comment type="similarity">
    <text evidence="1 6">Belongs to the peptidase M42 family.</text>
</comment>
<dbReference type="PANTHER" id="PTHR32481">
    <property type="entry name" value="AMINOPEPTIDASE"/>
    <property type="match status" value="1"/>
</dbReference>
<feature type="binding site" evidence="8">
    <location>
        <position position="207"/>
    </location>
    <ligand>
        <name>Zn(2+)</name>
        <dbReference type="ChEBI" id="CHEBI:29105"/>
        <label>2</label>
    </ligand>
</feature>
<evidence type="ECO:0000256" key="4">
    <source>
        <dbReference type="ARBA" id="ARBA00022723"/>
    </source>
</evidence>
<dbReference type="GO" id="GO:0004177">
    <property type="term" value="F:aminopeptidase activity"/>
    <property type="evidence" value="ECO:0007669"/>
    <property type="project" value="UniProtKB-UniRule"/>
</dbReference>
<dbReference type="SUPFAM" id="SSF53187">
    <property type="entry name" value="Zn-dependent exopeptidases"/>
    <property type="match status" value="1"/>
</dbReference>
<feature type="binding site" evidence="8">
    <location>
        <position position="229"/>
    </location>
    <ligand>
        <name>Zn(2+)</name>
        <dbReference type="ChEBI" id="CHEBI:29105"/>
        <label>1</label>
    </ligand>
</feature>
<dbReference type="AlphaFoldDB" id="A0A2P8E686"/>
<dbReference type="PANTHER" id="PTHR32481:SF0">
    <property type="entry name" value="AMINOPEPTIDASE YPDE-RELATED"/>
    <property type="match status" value="1"/>
</dbReference>
<dbReference type="OrthoDB" id="9772053at2"/>
<reference evidence="9 10" key="1">
    <citation type="submission" date="2018-03" db="EMBL/GenBank/DDBJ databases">
        <title>Genomic Encyclopedia of Archaeal and Bacterial Type Strains, Phase II (KMG-II): from individual species to whole genera.</title>
        <authorList>
            <person name="Goeker M."/>
        </authorList>
    </citation>
    <scope>NUCLEOTIDE SEQUENCE [LARGE SCALE GENOMIC DNA]</scope>
    <source>
        <strain evidence="9 10">DSM 28057</strain>
    </source>
</reference>
<dbReference type="GO" id="GO:0046872">
    <property type="term" value="F:metal ion binding"/>
    <property type="evidence" value="ECO:0007669"/>
    <property type="project" value="UniProtKB-UniRule"/>
</dbReference>
<keyword evidence="10" id="KW-1185">Reference proteome</keyword>
<keyword evidence="5" id="KW-0378">Hydrolase</keyword>
<dbReference type="InterPro" id="IPR008007">
    <property type="entry name" value="Peptidase_M42"/>
</dbReference>
<comment type="cofactor">
    <cofactor evidence="8">
        <name>a divalent metal cation</name>
        <dbReference type="ChEBI" id="CHEBI:60240"/>
    </cofactor>
    <text evidence="8">Binds 2 divalent metal cations per subunit.</text>
</comment>
<sequence length="350" mass="38867">MEINVSLLKQICEMPGAPGYEKRIRDLVLDLVHSWVDELKTDNLGNIIAVKKSKKNPEGKRIMVAAHMDEIGFIVTHIDDKGFVRFHTLGGFDPKTLTAQRVIIHGKKDLVGVMGSKPIHVMTAEEKNKLPQTTDFFIDLGMSKEEVEKYVSIGDTITRDRQLVEMGDCVNCKSIDNRVAVYILIETLKILQNPAYDVYATFTVQEEVGLRGANVAAHGINPDFGIALDTTIAFDVPGAQPHEKITELGKGTAIKIMDASTICDYRMVAFMKQTADNHRIKWQPEILTAGGTDTAGVQRMGKQGAIAGAISIPTRHLHQVIEMAHKEDIAHSILLLKACLEDMADYNWRH</sequence>
<dbReference type="SUPFAM" id="SSF101821">
    <property type="entry name" value="Aminopeptidase/glucanase lid domain"/>
    <property type="match status" value="1"/>
</dbReference>
<dbReference type="CDD" id="cd05656">
    <property type="entry name" value="M42_Frv"/>
    <property type="match status" value="1"/>
</dbReference>
<evidence type="ECO:0000256" key="6">
    <source>
        <dbReference type="PIRNR" id="PIRNR001123"/>
    </source>
</evidence>
<comment type="caution">
    <text evidence="9">The sequence shown here is derived from an EMBL/GenBank/DDBJ whole genome shotgun (WGS) entry which is preliminary data.</text>
</comment>
<proteinExistence type="inferred from homology"/>
<dbReference type="Proteomes" id="UP000240708">
    <property type="component" value="Unassembled WGS sequence"/>
</dbReference>
<dbReference type="Pfam" id="PF05343">
    <property type="entry name" value="Peptidase_M42"/>
    <property type="match status" value="1"/>
</dbReference>
<dbReference type="InterPro" id="IPR051464">
    <property type="entry name" value="Peptidase_M42_aminopept"/>
</dbReference>
<evidence type="ECO:0000256" key="3">
    <source>
        <dbReference type="ARBA" id="ARBA00022670"/>
    </source>
</evidence>
<feature type="binding site" evidence="8">
    <location>
        <position position="67"/>
    </location>
    <ligand>
        <name>Zn(2+)</name>
        <dbReference type="ChEBI" id="CHEBI:29105"/>
        <label>1</label>
    </ligand>
</feature>
<accession>A0A2P8E686</accession>
<gene>
    <name evidence="9" type="ORF">CLV48_104156</name>
</gene>
<evidence type="ECO:0000256" key="7">
    <source>
        <dbReference type="PIRSR" id="PIRSR001123-1"/>
    </source>
</evidence>
<evidence type="ECO:0000256" key="1">
    <source>
        <dbReference type="ARBA" id="ARBA00006272"/>
    </source>
</evidence>
<evidence type="ECO:0000256" key="8">
    <source>
        <dbReference type="PIRSR" id="PIRSR001123-2"/>
    </source>
</evidence>
<feature type="active site" description="Proton acceptor" evidence="7">
    <location>
        <position position="206"/>
    </location>
</feature>
<organism evidence="9 10">
    <name type="scientific">Cecembia rubra</name>
    <dbReference type="NCBI Taxonomy" id="1485585"/>
    <lineage>
        <taxon>Bacteria</taxon>
        <taxon>Pseudomonadati</taxon>
        <taxon>Bacteroidota</taxon>
        <taxon>Cytophagia</taxon>
        <taxon>Cytophagales</taxon>
        <taxon>Cyclobacteriaceae</taxon>
        <taxon>Cecembia</taxon>
    </lineage>
</organism>
<evidence type="ECO:0000256" key="5">
    <source>
        <dbReference type="ARBA" id="ARBA00022801"/>
    </source>
</evidence>
<keyword evidence="4 8" id="KW-0479">Metal-binding</keyword>
<feature type="binding site" evidence="8">
    <location>
        <position position="176"/>
    </location>
    <ligand>
        <name>Zn(2+)</name>
        <dbReference type="ChEBI" id="CHEBI:29105"/>
        <label>2</label>
    </ligand>
</feature>
<dbReference type="EMBL" id="PYGF01000004">
    <property type="protein sequence ID" value="PSL04982.1"/>
    <property type="molecule type" value="Genomic_DNA"/>
</dbReference>
<protein>
    <submittedName>
        <fullName evidence="9">Endoglucanase</fullName>
    </submittedName>
</protein>
<feature type="binding site" evidence="8">
    <location>
        <position position="176"/>
    </location>
    <ligand>
        <name>Zn(2+)</name>
        <dbReference type="ChEBI" id="CHEBI:29105"/>
        <label>1</label>
    </ligand>
</feature>